<geneLocation type="mitochondrion" evidence="1"/>
<keyword evidence="1" id="KW-0496">Mitochondrion</keyword>
<dbReference type="EMBL" id="MK175054">
    <property type="protein sequence ID" value="QFO90926.1"/>
    <property type="molecule type" value="Genomic_DNA"/>
</dbReference>
<accession>A0A5J6YDF8</accession>
<proteinExistence type="predicted"/>
<evidence type="ECO:0000313" key="1">
    <source>
        <dbReference type="EMBL" id="QFO90926.1"/>
    </source>
</evidence>
<organism evidence="1">
    <name type="scientific">Cynodon dactylon x Cynodon transvaalensis</name>
    <dbReference type="NCBI Taxonomy" id="1920021"/>
    <lineage>
        <taxon>Eukaryota</taxon>
        <taxon>Viridiplantae</taxon>
        <taxon>Streptophyta</taxon>
        <taxon>Embryophyta</taxon>
        <taxon>Tracheophyta</taxon>
        <taxon>Spermatophyta</taxon>
        <taxon>Magnoliopsida</taxon>
        <taxon>Liliopsida</taxon>
        <taxon>Poales</taxon>
        <taxon>Poaceae</taxon>
        <taxon>PACMAD clade</taxon>
        <taxon>Chloridoideae</taxon>
        <taxon>Cynodonteae</taxon>
        <taxon>Eleusininae</taxon>
        <taxon>Cynodon</taxon>
    </lineage>
</organism>
<sequence>MAGISHYGLELGWGCSSHLTPGGVPRRVPFKARFMYLFGWCSRGRSQNALQNKGVNVSVVSNPPVIQYTCVYMDPIQELVLTALGRVLLETIFPSMFDKSRVESFFRHFHTHSNVSELLIIRYEKSLTGVAPSLLLGFFEDQLTNVDWINNYMWGLLKSFLLMPYVNCWNSPENRLPPFFLRRTIFR</sequence>
<name>A0A5J6YDF8_9POAL</name>
<protein>
    <submittedName>
        <fullName evidence="1">Uncharacterized protein</fullName>
    </submittedName>
</protein>
<reference evidence="1" key="1">
    <citation type="submission" date="2018-11" db="EMBL/GenBank/DDBJ databases">
        <title>Complete mitochondrial genome sequencing and phylogenetic Analysis of Cynodon dactylon Cynodon transvaalensis.</title>
        <authorList>
            <person name="Huang S."/>
            <person name="Shi Y."/>
            <person name="Jiang S."/>
            <person name="Zhou X."/>
            <person name="Liang J."/>
        </authorList>
    </citation>
    <scope>NUCLEOTIDE SEQUENCE</scope>
</reference>
<gene>
    <name evidence="1" type="primary">ORF187</name>
</gene>
<dbReference type="AlphaFoldDB" id="A0A5J6YDF8"/>